<dbReference type="Proteomes" id="UP001526337">
    <property type="component" value="Unassembled WGS sequence"/>
</dbReference>
<gene>
    <name evidence="1" type="ORF">NO263_00910</name>
</gene>
<proteinExistence type="predicted"/>
<comment type="caution">
    <text evidence="1">The sequence shown here is derived from an EMBL/GenBank/DDBJ whole genome shotgun (WGS) entry which is preliminary data.</text>
</comment>
<reference evidence="1 2" key="1">
    <citation type="submission" date="2022-07" db="EMBL/GenBank/DDBJ databases">
        <title>Genome stability of Gluconacetobacter entanii AV429.</title>
        <authorList>
            <person name="Trcek J."/>
            <person name="Cepec E."/>
        </authorList>
    </citation>
    <scope>NUCLEOTIDE SEQUENCE [LARGE SCALE GENOMIC DNA]</scope>
    <source>
        <strain evidence="1 2">AV429_2022</strain>
    </source>
</reference>
<protein>
    <recommendedName>
        <fullName evidence="3">Phage tail tape measure protein</fullName>
    </recommendedName>
</protein>
<keyword evidence="2" id="KW-1185">Reference proteome</keyword>
<evidence type="ECO:0000313" key="1">
    <source>
        <dbReference type="EMBL" id="MCW4589155.1"/>
    </source>
</evidence>
<accession>A0ABT3K184</accession>
<name>A0ABT3K184_9PROT</name>
<organism evidence="1 2">
    <name type="scientific">Gluconacetobacter entanii</name>
    <dbReference type="NCBI Taxonomy" id="108528"/>
    <lineage>
        <taxon>Bacteria</taxon>
        <taxon>Pseudomonadati</taxon>
        <taxon>Pseudomonadota</taxon>
        <taxon>Alphaproteobacteria</taxon>
        <taxon>Acetobacterales</taxon>
        <taxon>Acetobacteraceae</taxon>
        <taxon>Gluconacetobacter</taxon>
    </lineage>
</organism>
<evidence type="ECO:0008006" key="3">
    <source>
        <dbReference type="Google" id="ProtNLM"/>
    </source>
</evidence>
<dbReference type="EMBL" id="JANGSQ010000060">
    <property type="protein sequence ID" value="MCW4589155.1"/>
    <property type="molecule type" value="Genomic_DNA"/>
</dbReference>
<evidence type="ECO:0000313" key="2">
    <source>
        <dbReference type="Proteomes" id="UP001526337"/>
    </source>
</evidence>
<sequence length="76" mass="8771">MNRKLPVILSHWQNAPIWRQKLDMEPVAKRMVEALSRAWKRVQMRAAEIFRSMGEGFLSGIISELTTVVTNIFQGT</sequence>
<dbReference type="RefSeq" id="WP_171791628.1">
    <property type="nucleotide sequence ID" value="NZ_JABJWD010000128.1"/>
</dbReference>